<dbReference type="EMBL" id="WINI01000004">
    <property type="protein sequence ID" value="MQR00870.1"/>
    <property type="molecule type" value="Genomic_DNA"/>
</dbReference>
<organism evidence="3 4">
    <name type="scientific">Glaciimonas soli</name>
    <dbReference type="NCBI Taxonomy" id="2590999"/>
    <lineage>
        <taxon>Bacteria</taxon>
        <taxon>Pseudomonadati</taxon>
        <taxon>Pseudomonadota</taxon>
        <taxon>Betaproteobacteria</taxon>
        <taxon>Burkholderiales</taxon>
        <taxon>Oxalobacteraceae</taxon>
        <taxon>Glaciimonas</taxon>
    </lineage>
</organism>
<dbReference type="RefSeq" id="WP_153234483.1">
    <property type="nucleotide sequence ID" value="NZ_WINI01000004.1"/>
</dbReference>
<dbReference type="Proteomes" id="UP000451565">
    <property type="component" value="Unassembled WGS sequence"/>
</dbReference>
<evidence type="ECO:0000313" key="3">
    <source>
        <dbReference type="EMBL" id="MQR00870.1"/>
    </source>
</evidence>
<dbReference type="AlphaFoldDB" id="A0A843YPD8"/>
<evidence type="ECO:0008006" key="5">
    <source>
        <dbReference type="Google" id="ProtNLM"/>
    </source>
</evidence>
<gene>
    <name evidence="3" type="ORF">GEV47_09255</name>
</gene>
<feature type="chain" id="PRO_5032449531" description="Lipoprotein" evidence="2">
    <location>
        <begin position="22"/>
        <end position="72"/>
    </location>
</feature>
<evidence type="ECO:0000313" key="4">
    <source>
        <dbReference type="Proteomes" id="UP000451565"/>
    </source>
</evidence>
<protein>
    <recommendedName>
        <fullName evidence="5">Lipoprotein</fullName>
    </recommendedName>
</protein>
<evidence type="ECO:0000256" key="1">
    <source>
        <dbReference type="SAM" id="MobiDB-lite"/>
    </source>
</evidence>
<evidence type="ECO:0000256" key="2">
    <source>
        <dbReference type="SAM" id="SignalP"/>
    </source>
</evidence>
<feature type="signal peptide" evidence="2">
    <location>
        <begin position="1"/>
        <end position="21"/>
    </location>
</feature>
<name>A0A843YPD8_9BURK</name>
<proteinExistence type="predicted"/>
<keyword evidence="4" id="KW-1185">Reference proteome</keyword>
<comment type="caution">
    <text evidence="3">The sequence shown here is derived from an EMBL/GenBank/DDBJ whole genome shotgun (WGS) entry which is preliminary data.</text>
</comment>
<feature type="region of interest" description="Disordered" evidence="1">
    <location>
        <begin position="22"/>
        <end position="72"/>
    </location>
</feature>
<keyword evidence="2" id="KW-0732">Signal</keyword>
<accession>A0A843YPD8</accession>
<reference evidence="3 4" key="1">
    <citation type="submission" date="2019-10" db="EMBL/GenBank/DDBJ databases">
        <title>Glaciimonas soli sp. nov., a psychrophilic bacterium isolated from the forest soil of a high elevation mountain in Taiwan.</title>
        <authorList>
            <person name="Wang L.-T."/>
            <person name="Shieh W.Y."/>
        </authorList>
    </citation>
    <scope>NUCLEOTIDE SEQUENCE [LARGE SCALE GENOMIC DNA]</scope>
    <source>
        <strain evidence="3 4">GS1</strain>
    </source>
</reference>
<sequence>MKILLISILALPFLAGCAAPATDSATASKRHEDADYQIGSNLPKHNGSSVQTVSPEDAENMAGFAQTRAKSN</sequence>
<dbReference type="PROSITE" id="PS51257">
    <property type="entry name" value="PROKAR_LIPOPROTEIN"/>
    <property type="match status" value="1"/>
</dbReference>